<organism evidence="4 5">
    <name type="scientific">Litoreibacter ponti</name>
    <dbReference type="NCBI Taxonomy" id="1510457"/>
    <lineage>
        <taxon>Bacteria</taxon>
        <taxon>Pseudomonadati</taxon>
        <taxon>Pseudomonadota</taxon>
        <taxon>Alphaproteobacteria</taxon>
        <taxon>Rhodobacterales</taxon>
        <taxon>Roseobacteraceae</taxon>
        <taxon>Litoreibacter</taxon>
    </lineage>
</organism>
<dbReference type="InterPro" id="IPR030190">
    <property type="entry name" value="MacA_alpha-hairpin_sf"/>
</dbReference>
<dbReference type="GO" id="GO:0015562">
    <property type="term" value="F:efflux transmembrane transporter activity"/>
    <property type="evidence" value="ECO:0007669"/>
    <property type="project" value="TreeGrafter"/>
</dbReference>
<evidence type="ECO:0000256" key="2">
    <source>
        <dbReference type="SAM" id="Coils"/>
    </source>
</evidence>
<dbReference type="GO" id="GO:0019898">
    <property type="term" value="C:extrinsic component of membrane"/>
    <property type="evidence" value="ECO:0007669"/>
    <property type="project" value="InterPro"/>
</dbReference>
<evidence type="ECO:0000256" key="1">
    <source>
        <dbReference type="ARBA" id="ARBA00023054"/>
    </source>
</evidence>
<keyword evidence="5" id="KW-1185">Reference proteome</keyword>
<dbReference type="RefSeq" id="WP_107847494.1">
    <property type="nucleotide sequence ID" value="NZ_QBKS01000003.1"/>
</dbReference>
<proteinExistence type="predicted"/>
<feature type="coiled-coil region" evidence="2">
    <location>
        <begin position="110"/>
        <end position="189"/>
    </location>
</feature>
<evidence type="ECO:0000313" key="4">
    <source>
        <dbReference type="EMBL" id="PTX53817.1"/>
    </source>
</evidence>
<dbReference type="Gene3D" id="2.40.420.20">
    <property type="match status" value="1"/>
</dbReference>
<name>A0A2T6BCL4_9RHOB</name>
<protein>
    <submittedName>
        <fullName evidence="4">HlyD family secretion protein</fullName>
    </submittedName>
</protein>
<gene>
    <name evidence="4" type="ORF">C8N43_3860</name>
</gene>
<dbReference type="GO" id="GO:0030313">
    <property type="term" value="C:cell envelope"/>
    <property type="evidence" value="ECO:0007669"/>
    <property type="project" value="UniProtKB-SubCell"/>
</dbReference>
<dbReference type="Gene3D" id="6.10.140.1990">
    <property type="match status" value="1"/>
</dbReference>
<dbReference type="InterPro" id="IPR058637">
    <property type="entry name" value="YknX-like_C"/>
</dbReference>
<accession>A0A2T6BCL4</accession>
<dbReference type="Proteomes" id="UP000243978">
    <property type="component" value="Unassembled WGS sequence"/>
</dbReference>
<dbReference type="EMBL" id="QBKS01000003">
    <property type="protein sequence ID" value="PTX53817.1"/>
    <property type="molecule type" value="Genomic_DNA"/>
</dbReference>
<dbReference type="Pfam" id="PF25989">
    <property type="entry name" value="YknX_C"/>
    <property type="match status" value="1"/>
</dbReference>
<evidence type="ECO:0000259" key="3">
    <source>
        <dbReference type="Pfam" id="PF25989"/>
    </source>
</evidence>
<keyword evidence="1 2" id="KW-0175">Coiled coil</keyword>
<dbReference type="GO" id="GO:1990961">
    <property type="term" value="P:xenobiotic detoxification by transmembrane export across the plasma membrane"/>
    <property type="evidence" value="ECO:0007669"/>
    <property type="project" value="InterPro"/>
</dbReference>
<dbReference type="SUPFAM" id="SSF56954">
    <property type="entry name" value="Outer membrane efflux proteins (OEP)"/>
    <property type="match status" value="1"/>
</dbReference>
<dbReference type="GO" id="GO:1990195">
    <property type="term" value="C:macrolide transmembrane transporter complex"/>
    <property type="evidence" value="ECO:0007669"/>
    <property type="project" value="InterPro"/>
</dbReference>
<evidence type="ECO:0000313" key="5">
    <source>
        <dbReference type="Proteomes" id="UP000243978"/>
    </source>
</evidence>
<reference evidence="4 5" key="1">
    <citation type="submission" date="2018-04" db="EMBL/GenBank/DDBJ databases">
        <title>Genomic Encyclopedia of Archaeal and Bacterial Type Strains, Phase II (KMG-II): from individual species to whole genera.</title>
        <authorList>
            <person name="Goeker M."/>
        </authorList>
    </citation>
    <scope>NUCLEOTIDE SEQUENCE [LARGE SCALE GENOMIC DNA]</scope>
    <source>
        <strain evidence="4 5">DSM 100977</strain>
    </source>
</reference>
<feature type="domain" description="YknX-like C-terminal permuted SH3-like" evidence="3">
    <location>
        <begin position="331"/>
        <end position="395"/>
    </location>
</feature>
<dbReference type="GO" id="GO:1990281">
    <property type="term" value="C:efflux pump complex"/>
    <property type="evidence" value="ECO:0007669"/>
    <property type="project" value="TreeGrafter"/>
</dbReference>
<dbReference type="AlphaFoldDB" id="A0A2T6BCL4"/>
<dbReference type="PANTHER" id="PTHR30469:SF15">
    <property type="entry name" value="HLYD FAMILY OF SECRETION PROTEINS"/>
    <property type="match status" value="1"/>
</dbReference>
<comment type="caution">
    <text evidence="4">The sequence shown here is derived from an EMBL/GenBank/DDBJ whole genome shotgun (WGS) entry which is preliminary data.</text>
</comment>
<sequence length="403" mass="42949">MSYSTRTLVLSGLGVAILAGLSYVSFRTDPVPVDLALVTQGPMEVTINADGHSQVRDLFEVAAPISGTALRSPVAEGDSVRAGETVVAVVRPASSALLDARSQLQAEAALHEALASRHVAQADLKQAEETARFAQSQFDRTQALVTRGVASMTRLEDDTQRLAVARASIEAAKARLEMADGAIERARATLLQPDRTEEAAESCCIELKAPSDGVVLSVAAISERPVAIGAPLVSIGDPTKLELVADILSNDAVRLRPGALAYVERWGGSEVLQARLDRIDPKARTKVSALGIEEQRVDAYFELVTPAGARPNLSDGFSVFLRIVEWGAEDALQIPLSALFRVGEDWAVFVAEDGLAEQRIVTIGQRNDRMVEILSGLTPGEQVVTHPSDEISSGVSLIERSSI</sequence>
<dbReference type="OrthoDB" id="9791520at2"/>
<dbReference type="PANTHER" id="PTHR30469">
    <property type="entry name" value="MULTIDRUG RESISTANCE PROTEIN MDTA"/>
    <property type="match status" value="1"/>
</dbReference>